<organism evidence="1 2">
    <name type="scientific">Qipengyuania vulgaris</name>
    <dbReference type="NCBI Taxonomy" id="291985"/>
    <lineage>
        <taxon>Bacteria</taxon>
        <taxon>Pseudomonadati</taxon>
        <taxon>Pseudomonadota</taxon>
        <taxon>Alphaproteobacteria</taxon>
        <taxon>Sphingomonadales</taxon>
        <taxon>Erythrobacteraceae</taxon>
        <taxon>Qipengyuania</taxon>
    </lineage>
</organism>
<proteinExistence type="predicted"/>
<sequence length="112" mass="12226">MAKKRSLFSRWWFWLALVLLLAAGAAWLAYGEAATRTGETGTAYAARVGCSCRFVAGRSLEDCAKDKLEGMELVSLSANETTRSVSASIPFIASDTASYREGYGCVLQKWED</sequence>
<evidence type="ECO:0000313" key="1">
    <source>
        <dbReference type="EMBL" id="MXO48063.1"/>
    </source>
</evidence>
<reference evidence="1 2" key="1">
    <citation type="submission" date="2019-12" db="EMBL/GenBank/DDBJ databases">
        <title>Genomic-based taxomic classification of the family Erythrobacteraceae.</title>
        <authorList>
            <person name="Xu L."/>
        </authorList>
    </citation>
    <scope>NUCLEOTIDE SEQUENCE [LARGE SCALE GENOMIC DNA]</scope>
    <source>
        <strain evidence="1 2">DSM 17792</strain>
    </source>
</reference>
<keyword evidence="2" id="KW-1185">Reference proteome</keyword>
<gene>
    <name evidence="1" type="ORF">GRI69_07320</name>
</gene>
<dbReference type="RefSeq" id="WP_160727613.1">
    <property type="nucleotide sequence ID" value="NZ_WTYC01000003.1"/>
</dbReference>
<dbReference type="EMBL" id="WTYC01000003">
    <property type="protein sequence ID" value="MXO48063.1"/>
    <property type="molecule type" value="Genomic_DNA"/>
</dbReference>
<evidence type="ECO:0000313" key="2">
    <source>
        <dbReference type="Proteomes" id="UP000448199"/>
    </source>
</evidence>
<dbReference type="AlphaFoldDB" id="A0A844XSD8"/>
<name>A0A844XSD8_9SPHN</name>
<dbReference type="Proteomes" id="UP000448199">
    <property type="component" value="Unassembled WGS sequence"/>
</dbReference>
<protein>
    <submittedName>
        <fullName evidence="1">Uncharacterized protein</fullName>
    </submittedName>
</protein>
<accession>A0A844XSD8</accession>
<dbReference type="OrthoDB" id="7391866at2"/>
<comment type="caution">
    <text evidence="1">The sequence shown here is derived from an EMBL/GenBank/DDBJ whole genome shotgun (WGS) entry which is preliminary data.</text>
</comment>